<keyword evidence="2" id="KW-0732">Signal</keyword>
<organism evidence="3 4">
    <name type="scientific">Meira miltonrushii</name>
    <dbReference type="NCBI Taxonomy" id="1280837"/>
    <lineage>
        <taxon>Eukaryota</taxon>
        <taxon>Fungi</taxon>
        <taxon>Dikarya</taxon>
        <taxon>Basidiomycota</taxon>
        <taxon>Ustilaginomycotina</taxon>
        <taxon>Exobasidiomycetes</taxon>
        <taxon>Exobasidiales</taxon>
        <taxon>Brachybasidiaceae</taxon>
        <taxon>Meira</taxon>
    </lineage>
</organism>
<feature type="chain" id="PRO_5016386146" description="SCP domain-containing protein" evidence="2">
    <location>
        <begin position="24"/>
        <end position="564"/>
    </location>
</feature>
<gene>
    <name evidence="3" type="ORF">FA14DRAFT_181875</name>
</gene>
<dbReference type="RefSeq" id="XP_025352257.1">
    <property type="nucleotide sequence ID" value="XM_025501147.1"/>
</dbReference>
<dbReference type="AlphaFoldDB" id="A0A316V907"/>
<evidence type="ECO:0000313" key="3">
    <source>
        <dbReference type="EMBL" id="PWN31955.1"/>
    </source>
</evidence>
<sequence>MFSIFSFGLSICLLFGLQISVHCLPINSKPLPIKRAENVFKSGTGDLDWKNELMEKKYNLNVFFFKRDTKAPHYNLMLPSAPPPQPKPQPRPHFWPKPQPRPLFKPKWSPKPINPWKPQKRDEKHKAYGEMLNVAGVVTSGTSTSILNCLLDGTVAVPAPTGNQSPTRGSTQPTTIRSSIKKDAKYHSEKAKKASTSSHVWATAIRGDVDYTSHNLSKGKYKEAVSGVVSACVAGVSVLSCLLASTIALPTPTVSNLGFPPHELGTLAIPGPTSSTPGRLLHESTQSTTSRSAAKGRKYHSFKANVSAMASRLWARTAKGNARYAIYNLGKGNLREAASSAGSASIASPAQSDDHSEISYQMKKGKTYHSKEAYTSSQLSKDWVRGAIGNARITAYHLKEGFLKEAAYSTAAACGAGMNCAKNKVKSVYHDTASKLSQAPLFNGLMEQILATPIPTGSRNNSPTRRPSTPTHTSGGGSSTGQQDAPPVKNKQYHTSRAATAKDDVNIVGSWTKGIARDTGNAFKKHEYGTALAGVGLTCLEGIACAARGIGYAHHKNKAKNASQ</sequence>
<feature type="compositionally biased region" description="Low complexity" evidence="1">
    <location>
        <begin position="458"/>
        <end position="473"/>
    </location>
</feature>
<accession>A0A316V907</accession>
<reference evidence="3 4" key="1">
    <citation type="journal article" date="2018" name="Mol. Biol. Evol.">
        <title>Broad Genomic Sampling Reveals a Smut Pathogenic Ancestry of the Fungal Clade Ustilaginomycotina.</title>
        <authorList>
            <person name="Kijpornyongpan T."/>
            <person name="Mondo S.J."/>
            <person name="Barry K."/>
            <person name="Sandor L."/>
            <person name="Lee J."/>
            <person name="Lipzen A."/>
            <person name="Pangilinan J."/>
            <person name="LaButti K."/>
            <person name="Hainaut M."/>
            <person name="Henrissat B."/>
            <person name="Grigoriev I.V."/>
            <person name="Spatafora J.W."/>
            <person name="Aime M.C."/>
        </authorList>
    </citation>
    <scope>NUCLEOTIDE SEQUENCE [LARGE SCALE GENOMIC DNA]</scope>
    <source>
        <strain evidence="3 4">MCA 3882</strain>
    </source>
</reference>
<evidence type="ECO:0000256" key="2">
    <source>
        <dbReference type="SAM" id="SignalP"/>
    </source>
</evidence>
<protein>
    <recommendedName>
        <fullName evidence="5">SCP domain-containing protein</fullName>
    </recommendedName>
</protein>
<feature type="compositionally biased region" description="Basic and acidic residues" evidence="1">
    <location>
        <begin position="180"/>
        <end position="192"/>
    </location>
</feature>
<feature type="compositionally biased region" description="Polar residues" evidence="1">
    <location>
        <begin position="161"/>
        <end position="178"/>
    </location>
</feature>
<feature type="region of interest" description="Disordered" evidence="1">
    <location>
        <begin position="159"/>
        <end position="199"/>
    </location>
</feature>
<dbReference type="InParanoid" id="A0A316V907"/>
<feature type="region of interest" description="Disordered" evidence="1">
    <location>
        <begin position="268"/>
        <end position="296"/>
    </location>
</feature>
<dbReference type="EMBL" id="KZ819606">
    <property type="protein sequence ID" value="PWN31955.1"/>
    <property type="molecule type" value="Genomic_DNA"/>
</dbReference>
<feature type="signal peptide" evidence="2">
    <location>
        <begin position="1"/>
        <end position="23"/>
    </location>
</feature>
<feature type="compositionally biased region" description="Polar residues" evidence="1">
    <location>
        <begin position="272"/>
        <end position="292"/>
    </location>
</feature>
<evidence type="ECO:0000313" key="4">
    <source>
        <dbReference type="Proteomes" id="UP000245771"/>
    </source>
</evidence>
<proteinExistence type="predicted"/>
<evidence type="ECO:0000256" key="1">
    <source>
        <dbReference type="SAM" id="MobiDB-lite"/>
    </source>
</evidence>
<keyword evidence="4" id="KW-1185">Reference proteome</keyword>
<feature type="region of interest" description="Disordered" evidence="1">
    <location>
        <begin position="453"/>
        <end position="498"/>
    </location>
</feature>
<evidence type="ECO:0008006" key="5">
    <source>
        <dbReference type="Google" id="ProtNLM"/>
    </source>
</evidence>
<dbReference type="Proteomes" id="UP000245771">
    <property type="component" value="Unassembled WGS sequence"/>
</dbReference>
<name>A0A316V907_9BASI</name>
<dbReference type="GeneID" id="37022928"/>